<keyword evidence="7 8" id="KW-0472">Membrane</keyword>
<dbReference type="FunFam" id="3.40.50.300:FF:000287">
    <property type="entry name" value="Multidrug ABC transporter ATP-binding protein"/>
    <property type="match status" value="1"/>
</dbReference>
<dbReference type="SUPFAM" id="SSF52540">
    <property type="entry name" value="P-loop containing nucleoside triphosphate hydrolases"/>
    <property type="match status" value="1"/>
</dbReference>
<evidence type="ECO:0000256" key="1">
    <source>
        <dbReference type="ARBA" id="ARBA00004651"/>
    </source>
</evidence>
<dbReference type="PANTHER" id="PTHR43394">
    <property type="entry name" value="ATP-DEPENDENT PERMEASE MDL1, MITOCHONDRIAL"/>
    <property type="match status" value="1"/>
</dbReference>
<evidence type="ECO:0000256" key="3">
    <source>
        <dbReference type="ARBA" id="ARBA00022692"/>
    </source>
</evidence>
<dbReference type="InterPro" id="IPR027417">
    <property type="entry name" value="P-loop_NTPase"/>
</dbReference>
<dbReference type="CDD" id="cd03254">
    <property type="entry name" value="ABCC_Glucan_exporter_like"/>
    <property type="match status" value="1"/>
</dbReference>
<dbReference type="GO" id="GO:0005886">
    <property type="term" value="C:plasma membrane"/>
    <property type="evidence" value="ECO:0007669"/>
    <property type="project" value="UniProtKB-SubCell"/>
</dbReference>
<comment type="caution">
    <text evidence="11">The sequence shown here is derived from an EMBL/GenBank/DDBJ whole genome shotgun (WGS) entry which is preliminary data.</text>
</comment>
<comment type="subcellular location">
    <subcellularLocation>
        <location evidence="1">Cell membrane</location>
        <topology evidence="1">Multi-pass membrane protein</topology>
    </subcellularLocation>
</comment>
<dbReference type="PROSITE" id="PS50893">
    <property type="entry name" value="ABC_TRANSPORTER_2"/>
    <property type="match status" value="1"/>
</dbReference>
<keyword evidence="12" id="KW-1185">Reference proteome</keyword>
<feature type="transmembrane region" description="Helical" evidence="8">
    <location>
        <begin position="26"/>
        <end position="46"/>
    </location>
</feature>
<name>A0A953HXD1_9BACT</name>
<keyword evidence="4" id="KW-0547">Nucleotide-binding</keyword>
<feature type="transmembrane region" description="Helical" evidence="8">
    <location>
        <begin position="248"/>
        <end position="271"/>
    </location>
</feature>
<feature type="transmembrane region" description="Helical" evidence="8">
    <location>
        <begin position="277"/>
        <end position="298"/>
    </location>
</feature>
<dbReference type="SMART" id="SM00382">
    <property type="entry name" value="AAA"/>
    <property type="match status" value="1"/>
</dbReference>
<dbReference type="Pfam" id="PF00664">
    <property type="entry name" value="ABC_membrane"/>
    <property type="match status" value="1"/>
</dbReference>
<gene>
    <name evidence="11" type="ORF">KUV50_09505</name>
</gene>
<dbReference type="InterPro" id="IPR003593">
    <property type="entry name" value="AAA+_ATPase"/>
</dbReference>
<dbReference type="PROSITE" id="PS00211">
    <property type="entry name" value="ABC_TRANSPORTER_1"/>
    <property type="match status" value="1"/>
</dbReference>
<dbReference type="InterPro" id="IPR039421">
    <property type="entry name" value="Type_1_exporter"/>
</dbReference>
<dbReference type="Proteomes" id="UP000753961">
    <property type="component" value="Unassembled WGS sequence"/>
</dbReference>
<accession>A0A953HXD1</accession>
<feature type="domain" description="ABC transmembrane type-1" evidence="10">
    <location>
        <begin position="31"/>
        <end position="313"/>
    </location>
</feature>
<dbReference type="InterPro" id="IPR003439">
    <property type="entry name" value="ABC_transporter-like_ATP-bd"/>
</dbReference>
<reference evidence="11" key="1">
    <citation type="submission" date="2021-06" db="EMBL/GenBank/DDBJ databases">
        <title>44 bacteria genomes isolated from Dapeng, Shenzhen.</title>
        <authorList>
            <person name="Zheng W."/>
            <person name="Yu S."/>
            <person name="Huang Y."/>
        </authorList>
    </citation>
    <scope>NUCLEOTIDE SEQUENCE</scope>
    <source>
        <strain evidence="11">DP5N28-2</strain>
    </source>
</reference>
<feature type="transmembrane region" description="Helical" evidence="8">
    <location>
        <begin position="170"/>
        <end position="188"/>
    </location>
</feature>
<keyword evidence="5 11" id="KW-0067">ATP-binding</keyword>
<evidence type="ECO:0000256" key="2">
    <source>
        <dbReference type="ARBA" id="ARBA00022448"/>
    </source>
</evidence>
<dbReference type="Gene3D" id="3.40.50.300">
    <property type="entry name" value="P-loop containing nucleotide triphosphate hydrolases"/>
    <property type="match status" value="1"/>
</dbReference>
<protein>
    <submittedName>
        <fullName evidence="11">ABC transporter ATP-binding protein/permease</fullName>
    </submittedName>
</protein>
<keyword evidence="3 8" id="KW-0812">Transmembrane</keyword>
<proteinExistence type="predicted"/>
<dbReference type="CDD" id="cd18544">
    <property type="entry name" value="ABC_6TM_TmrA_like"/>
    <property type="match status" value="1"/>
</dbReference>
<evidence type="ECO:0000256" key="5">
    <source>
        <dbReference type="ARBA" id="ARBA00022840"/>
    </source>
</evidence>
<dbReference type="InterPro" id="IPR011527">
    <property type="entry name" value="ABC1_TM_dom"/>
</dbReference>
<keyword evidence="2" id="KW-0813">Transport</keyword>
<evidence type="ECO:0000259" key="9">
    <source>
        <dbReference type="PROSITE" id="PS50893"/>
    </source>
</evidence>
<dbReference type="InterPro" id="IPR017871">
    <property type="entry name" value="ABC_transporter-like_CS"/>
</dbReference>
<feature type="transmembrane region" description="Helical" evidence="8">
    <location>
        <begin position="66"/>
        <end position="88"/>
    </location>
</feature>
<dbReference type="SUPFAM" id="SSF90123">
    <property type="entry name" value="ABC transporter transmembrane region"/>
    <property type="match status" value="1"/>
</dbReference>
<keyword evidence="6 8" id="KW-1133">Transmembrane helix</keyword>
<dbReference type="Gene3D" id="1.20.1560.10">
    <property type="entry name" value="ABC transporter type 1, transmembrane domain"/>
    <property type="match status" value="1"/>
</dbReference>
<evidence type="ECO:0000259" key="10">
    <source>
        <dbReference type="PROSITE" id="PS50929"/>
    </source>
</evidence>
<dbReference type="PANTHER" id="PTHR43394:SF1">
    <property type="entry name" value="ATP-BINDING CASSETTE SUB-FAMILY B MEMBER 10, MITOCHONDRIAL"/>
    <property type="match status" value="1"/>
</dbReference>
<evidence type="ECO:0000256" key="8">
    <source>
        <dbReference type="SAM" id="Phobius"/>
    </source>
</evidence>
<dbReference type="GO" id="GO:0016887">
    <property type="term" value="F:ATP hydrolysis activity"/>
    <property type="evidence" value="ECO:0007669"/>
    <property type="project" value="InterPro"/>
</dbReference>
<feature type="domain" description="ABC transporter" evidence="9">
    <location>
        <begin position="346"/>
        <end position="580"/>
    </location>
</feature>
<dbReference type="PROSITE" id="PS50929">
    <property type="entry name" value="ABC_TM1F"/>
    <property type="match status" value="1"/>
</dbReference>
<evidence type="ECO:0000256" key="6">
    <source>
        <dbReference type="ARBA" id="ARBA00022989"/>
    </source>
</evidence>
<dbReference type="EMBL" id="JAHVHU010000008">
    <property type="protein sequence ID" value="MBY5958366.1"/>
    <property type="molecule type" value="Genomic_DNA"/>
</dbReference>
<evidence type="ECO:0000256" key="4">
    <source>
        <dbReference type="ARBA" id="ARBA00022741"/>
    </source>
</evidence>
<dbReference type="InterPro" id="IPR036640">
    <property type="entry name" value="ABC1_TM_sf"/>
</dbReference>
<dbReference type="Pfam" id="PF00005">
    <property type="entry name" value="ABC_tran"/>
    <property type="match status" value="1"/>
</dbReference>
<sequence length="587" mass="67089">MATQKIKGNKFDWSILMRILSLGGNYKTLFVTSAVLAVVLAPVSIVRPLLINKAVDDYILQFDFQGLLTITLVMIAVLLAEVVLRYFFIYLSNLLGQNVIRDLRTRVFRHVLSLNPTYFDRTPVGTSTTRTINDIESINQVFTQGVLIMIADVLRIVAVLITMMVVSVRLTVIVLITMPLILFATYIFKEKVKFAYQKVRAQIANMNAFLQERLSGMYIVQIFNAEEKEKQKFRTINRNYTQANLDSILYYAIFFPVVEIISALALALLVWWGARGIIGGDVTFGSLVIFPIFLNMLFRPMRMLADKFNTLQMGIVAGERIFNLLDRRDQIEDIGDIEIEKLEGEIEFRNVDFSYDGENDVLKDINFRVDPGDALAVVGSTGSGKTTLINILTRFYEIRHGEILIDEVNTKQYKLDSLRRRIGIVLQDVFLFTGTILDNIRMMDETIDKDRVIYFSKMIGAHDIIMDLPGDYDFVVSERGSNLSSGQRQLISFARLLIFDPDILILDEATSNIDLETENLIQYAIEQLIAERTSIIIAHRLSTIKHADKIIVLDHGRIIEQGTMDELLEKEGGHFRRLYELQFEEIE</sequence>
<dbReference type="GO" id="GO:0005524">
    <property type="term" value="F:ATP binding"/>
    <property type="evidence" value="ECO:0007669"/>
    <property type="project" value="UniProtKB-KW"/>
</dbReference>
<evidence type="ECO:0000313" key="11">
    <source>
        <dbReference type="EMBL" id="MBY5958366.1"/>
    </source>
</evidence>
<evidence type="ECO:0000313" key="12">
    <source>
        <dbReference type="Proteomes" id="UP000753961"/>
    </source>
</evidence>
<evidence type="ECO:0000256" key="7">
    <source>
        <dbReference type="ARBA" id="ARBA00023136"/>
    </source>
</evidence>
<dbReference type="GO" id="GO:0015421">
    <property type="term" value="F:ABC-type oligopeptide transporter activity"/>
    <property type="evidence" value="ECO:0007669"/>
    <property type="project" value="TreeGrafter"/>
</dbReference>
<organism evidence="11 12">
    <name type="scientific">Membranihabitans marinus</name>
    <dbReference type="NCBI Taxonomy" id="1227546"/>
    <lineage>
        <taxon>Bacteria</taxon>
        <taxon>Pseudomonadati</taxon>
        <taxon>Bacteroidota</taxon>
        <taxon>Saprospiria</taxon>
        <taxon>Saprospirales</taxon>
        <taxon>Saprospiraceae</taxon>
        <taxon>Membranihabitans</taxon>
    </lineage>
</organism>
<dbReference type="AlphaFoldDB" id="A0A953HXD1"/>